<proteinExistence type="predicted"/>
<feature type="transmembrane region" description="Helical" evidence="6">
    <location>
        <begin position="230"/>
        <end position="247"/>
    </location>
</feature>
<organism evidence="7">
    <name type="scientific">Lotharella globosa</name>
    <dbReference type="NCBI Taxonomy" id="91324"/>
    <lineage>
        <taxon>Eukaryota</taxon>
        <taxon>Sar</taxon>
        <taxon>Rhizaria</taxon>
        <taxon>Cercozoa</taxon>
        <taxon>Chlorarachniophyceae</taxon>
        <taxon>Lotharella</taxon>
    </lineage>
</organism>
<sequence>MMAEGNAWLLSDEKKGEKPGDLERDQLDPKEEANVISRTSEEHEADKCETVCFGKTMTCSRHNVTWTVIWSLVLMTGLGTIAISVDYAVRGKQSKHIVAWYSAGIFVILAVSLSLYEIFMHLANFSNPQLQRYIVRILWMVPIYAIESWFSLRFKSQAVYLETAREAYEAYVIYNFLYLLLAYLGGEKKIIRESLRRNQPEKEHHLWPFNYCLPQWRTGKQFLVRCKLGTLQYVVLKVLISIITFILESSGDYDEGNLHPGGAYLWIALTNNFSQIYAMYCLVLFYHAYHDELEGLRPLSKFICVKALVFFSFWQQVLIAILVKEDVVSQDCDDFVNFFNLLDDFTRQIEESFDYSKEDLNRGCQDYLICIEMLIAAVAHTFSFSHKEYIVTIVNEHAVLETQKRPLIQAFIESSIPGEAIEDTVRMGRGMGRVIAEYGHTAMKGAGQAVSIVHTRVRKIGERVVSRNVVVEEIGVPTINEEFVHVNMSDIPVAESDEPAAESDAPAAESKDLQLESACGSEEPASSKETKQNSVLEESEISRVDTEASAPAE</sequence>
<feature type="transmembrane region" description="Helical" evidence="6">
    <location>
        <begin position="64"/>
        <end position="85"/>
    </location>
</feature>
<evidence type="ECO:0000313" key="7">
    <source>
        <dbReference type="EMBL" id="CAE0656035.1"/>
    </source>
</evidence>
<comment type="subcellular location">
    <subcellularLocation>
        <location evidence="1">Membrane</location>
        <topology evidence="1">Multi-pass membrane protein</topology>
    </subcellularLocation>
</comment>
<feature type="transmembrane region" description="Helical" evidence="6">
    <location>
        <begin position="263"/>
        <end position="287"/>
    </location>
</feature>
<evidence type="ECO:0008006" key="8">
    <source>
        <dbReference type="Google" id="ProtNLM"/>
    </source>
</evidence>
<feature type="region of interest" description="Disordered" evidence="5">
    <location>
        <begin position="1"/>
        <end position="41"/>
    </location>
</feature>
<reference evidence="7" key="1">
    <citation type="submission" date="2021-01" db="EMBL/GenBank/DDBJ databases">
        <authorList>
            <person name="Corre E."/>
            <person name="Pelletier E."/>
            <person name="Niang G."/>
            <person name="Scheremetjew M."/>
            <person name="Finn R."/>
            <person name="Kale V."/>
            <person name="Holt S."/>
            <person name="Cochrane G."/>
            <person name="Meng A."/>
            <person name="Brown T."/>
            <person name="Cohen L."/>
        </authorList>
    </citation>
    <scope>NUCLEOTIDE SEQUENCE</scope>
    <source>
        <strain evidence="7">CCCM811</strain>
    </source>
</reference>
<evidence type="ECO:0000256" key="5">
    <source>
        <dbReference type="SAM" id="MobiDB-lite"/>
    </source>
</evidence>
<evidence type="ECO:0000256" key="6">
    <source>
        <dbReference type="SAM" id="Phobius"/>
    </source>
</evidence>
<dbReference type="GO" id="GO:0016020">
    <property type="term" value="C:membrane"/>
    <property type="evidence" value="ECO:0007669"/>
    <property type="project" value="UniProtKB-SubCell"/>
</dbReference>
<dbReference type="AlphaFoldDB" id="A0A7S3YM85"/>
<evidence type="ECO:0000256" key="1">
    <source>
        <dbReference type="ARBA" id="ARBA00004141"/>
    </source>
</evidence>
<keyword evidence="2 6" id="KW-0812">Transmembrane</keyword>
<feature type="transmembrane region" description="Helical" evidence="6">
    <location>
        <begin position="133"/>
        <end position="150"/>
    </location>
</feature>
<feature type="compositionally biased region" description="Basic and acidic residues" evidence="5">
    <location>
        <begin position="11"/>
        <end position="41"/>
    </location>
</feature>
<dbReference type="Pfam" id="PF03619">
    <property type="entry name" value="Solute_trans_a"/>
    <property type="match status" value="1"/>
</dbReference>
<accession>A0A7S3YM85</accession>
<evidence type="ECO:0000256" key="2">
    <source>
        <dbReference type="ARBA" id="ARBA00022692"/>
    </source>
</evidence>
<feature type="transmembrane region" description="Helical" evidence="6">
    <location>
        <begin position="170"/>
        <end position="186"/>
    </location>
</feature>
<gene>
    <name evidence="7" type="ORF">LGLO00237_LOCUS7899</name>
</gene>
<name>A0A7S3YM85_9EUKA</name>
<feature type="transmembrane region" description="Helical" evidence="6">
    <location>
        <begin position="97"/>
        <end position="121"/>
    </location>
</feature>
<feature type="region of interest" description="Disordered" evidence="5">
    <location>
        <begin position="495"/>
        <end position="553"/>
    </location>
</feature>
<dbReference type="InterPro" id="IPR005178">
    <property type="entry name" value="Ostalpha/TMEM184C"/>
</dbReference>
<dbReference type="SMART" id="SM01417">
    <property type="entry name" value="Solute_trans_a"/>
    <property type="match status" value="1"/>
</dbReference>
<evidence type="ECO:0000256" key="4">
    <source>
        <dbReference type="ARBA" id="ARBA00023136"/>
    </source>
</evidence>
<dbReference type="PANTHER" id="PTHR23423">
    <property type="entry name" value="ORGANIC SOLUTE TRANSPORTER-RELATED"/>
    <property type="match status" value="1"/>
</dbReference>
<keyword evidence="4 6" id="KW-0472">Membrane</keyword>
<protein>
    <recommendedName>
        <fullName evidence="8">Transmembrane protein 184C</fullName>
    </recommendedName>
</protein>
<dbReference type="EMBL" id="HBIV01010545">
    <property type="protein sequence ID" value="CAE0656035.1"/>
    <property type="molecule type" value="Transcribed_RNA"/>
</dbReference>
<keyword evidence="3 6" id="KW-1133">Transmembrane helix</keyword>
<evidence type="ECO:0000256" key="3">
    <source>
        <dbReference type="ARBA" id="ARBA00022989"/>
    </source>
</evidence>